<dbReference type="SUPFAM" id="SSF53720">
    <property type="entry name" value="ALDH-like"/>
    <property type="match status" value="1"/>
</dbReference>
<dbReference type="Pfam" id="PF00171">
    <property type="entry name" value="Aldedh"/>
    <property type="match status" value="1"/>
</dbReference>
<dbReference type="InterPro" id="IPR015590">
    <property type="entry name" value="Aldehyde_DH_dom"/>
</dbReference>
<dbReference type="CDD" id="cd07103">
    <property type="entry name" value="ALDH_F5_SSADH_GabD"/>
    <property type="match status" value="1"/>
</dbReference>
<name>A0A350P9U7_9ALTE</name>
<reference evidence="6 7" key="1">
    <citation type="journal article" date="2018" name="Nat. Biotechnol.">
        <title>A standardized bacterial taxonomy based on genome phylogeny substantially revises the tree of life.</title>
        <authorList>
            <person name="Parks D.H."/>
            <person name="Chuvochina M."/>
            <person name="Waite D.W."/>
            <person name="Rinke C."/>
            <person name="Skarshewski A."/>
            <person name="Chaumeil P.A."/>
            <person name="Hugenholtz P."/>
        </authorList>
    </citation>
    <scope>NUCLEOTIDE SEQUENCE [LARGE SCALE GENOMIC DNA]</scope>
    <source>
        <strain evidence="6">UBA11978</strain>
    </source>
</reference>
<dbReference type="PANTHER" id="PTHR43353">
    <property type="entry name" value="SUCCINATE-SEMIALDEHYDE DEHYDROGENASE, MITOCHONDRIAL"/>
    <property type="match status" value="1"/>
</dbReference>
<gene>
    <name evidence="6" type="ORF">DCW74_20295</name>
</gene>
<dbReference type="InterPro" id="IPR016161">
    <property type="entry name" value="Ald_DH/histidinol_DH"/>
</dbReference>
<dbReference type="AlphaFoldDB" id="A0A350P9U7"/>
<dbReference type="PROSITE" id="PS00070">
    <property type="entry name" value="ALDEHYDE_DEHYDR_CYS"/>
    <property type="match status" value="1"/>
</dbReference>
<dbReference type="InterPro" id="IPR029510">
    <property type="entry name" value="Ald_DH_CS_GLU"/>
</dbReference>
<evidence type="ECO:0000259" key="5">
    <source>
        <dbReference type="Pfam" id="PF00171"/>
    </source>
</evidence>
<dbReference type="GO" id="GO:0004777">
    <property type="term" value="F:succinate-semialdehyde dehydrogenase (NAD+) activity"/>
    <property type="evidence" value="ECO:0007669"/>
    <property type="project" value="TreeGrafter"/>
</dbReference>
<evidence type="ECO:0000313" key="7">
    <source>
        <dbReference type="Proteomes" id="UP000263517"/>
    </source>
</evidence>
<dbReference type="GO" id="GO:0009450">
    <property type="term" value="P:gamma-aminobutyric acid catabolic process"/>
    <property type="evidence" value="ECO:0007669"/>
    <property type="project" value="TreeGrafter"/>
</dbReference>
<evidence type="ECO:0000256" key="1">
    <source>
        <dbReference type="ARBA" id="ARBA00009986"/>
    </source>
</evidence>
<feature type="non-terminal residue" evidence="6">
    <location>
        <position position="1"/>
    </location>
</feature>
<sequence length="379" mass="40486">GEIAYGASFIEWFAEEARRLYGDTIPAPSQTKRILVIKQPVGVVTAITPWNFPNAMIARKAAAALAAGCTFVVRPAAETPLSALALAILAEQAGIPKGVFNVLPSSNAAAIGEVLTQHPDVAKFSCTGSTRVGKLLTKQCADSVKRVSMELGGNAPFIVFEDADLDAAATGLIQSKYRNAGQTCVCTNRILVHEAVHDEFVSIYQDKVARLTLGNGLDENTDIGPMIHPQASQNVHNMVKDALDKGATLLLGGTPATENNIYPPTLLTHVTPEMRVFREEIFGPVSPVVKFSHEADAIAMANDTEYGLAAYFYARDIGRVWRVSEALEYGMVGINEGLISDTAAPFGGVKQSGTGREGSHYGLNDYINIKYLCMGGIGQ</sequence>
<dbReference type="InterPro" id="IPR016162">
    <property type="entry name" value="Ald_DH_N"/>
</dbReference>
<comment type="similarity">
    <text evidence="1 4">Belongs to the aldehyde dehydrogenase family.</text>
</comment>
<evidence type="ECO:0000256" key="2">
    <source>
        <dbReference type="ARBA" id="ARBA00023002"/>
    </source>
</evidence>
<dbReference type="FunFam" id="3.40.605.10:FF:000063">
    <property type="entry name" value="Succinate-semialdehyde dehydrogenase, mitochondrial"/>
    <property type="match status" value="1"/>
</dbReference>
<dbReference type="InterPro" id="IPR050740">
    <property type="entry name" value="Aldehyde_DH_Superfamily"/>
</dbReference>
<dbReference type="InterPro" id="IPR016160">
    <property type="entry name" value="Ald_DH_CS_CYS"/>
</dbReference>
<dbReference type="FunFam" id="3.40.309.10:FF:000004">
    <property type="entry name" value="Succinate-semialdehyde dehydrogenase I"/>
    <property type="match status" value="1"/>
</dbReference>
<protein>
    <submittedName>
        <fullName evidence="6">Succinate-semialdehyde dehydrogenase (NADP(+))</fullName>
    </submittedName>
</protein>
<dbReference type="InterPro" id="IPR016163">
    <property type="entry name" value="Ald_DH_C"/>
</dbReference>
<feature type="domain" description="Aldehyde dehydrogenase" evidence="5">
    <location>
        <begin position="2"/>
        <end position="371"/>
    </location>
</feature>
<evidence type="ECO:0000313" key="6">
    <source>
        <dbReference type="EMBL" id="HAW78064.1"/>
    </source>
</evidence>
<dbReference type="Proteomes" id="UP000263517">
    <property type="component" value="Unassembled WGS sequence"/>
</dbReference>
<dbReference type="PROSITE" id="PS00687">
    <property type="entry name" value="ALDEHYDE_DEHYDR_GLU"/>
    <property type="match status" value="1"/>
</dbReference>
<accession>A0A350P9U7</accession>
<evidence type="ECO:0000256" key="4">
    <source>
        <dbReference type="RuleBase" id="RU003345"/>
    </source>
</evidence>
<comment type="caution">
    <text evidence="6">The sequence shown here is derived from an EMBL/GenBank/DDBJ whole genome shotgun (WGS) entry which is preliminary data.</text>
</comment>
<evidence type="ECO:0000256" key="3">
    <source>
        <dbReference type="PROSITE-ProRule" id="PRU10007"/>
    </source>
</evidence>
<dbReference type="EMBL" id="DNAN01000707">
    <property type="protein sequence ID" value="HAW78064.1"/>
    <property type="molecule type" value="Genomic_DNA"/>
</dbReference>
<keyword evidence="2 4" id="KW-0560">Oxidoreductase</keyword>
<dbReference type="PANTHER" id="PTHR43353:SF5">
    <property type="entry name" value="SUCCINATE-SEMIALDEHYDE DEHYDROGENASE, MITOCHONDRIAL"/>
    <property type="match status" value="1"/>
</dbReference>
<feature type="active site" evidence="3">
    <location>
        <position position="150"/>
    </location>
</feature>
<organism evidence="6 7">
    <name type="scientific">Alteromonas australica</name>
    <dbReference type="NCBI Taxonomy" id="589873"/>
    <lineage>
        <taxon>Bacteria</taxon>
        <taxon>Pseudomonadati</taxon>
        <taxon>Pseudomonadota</taxon>
        <taxon>Gammaproteobacteria</taxon>
        <taxon>Alteromonadales</taxon>
        <taxon>Alteromonadaceae</taxon>
        <taxon>Alteromonas/Salinimonas group</taxon>
        <taxon>Alteromonas</taxon>
    </lineage>
</organism>
<dbReference type="Gene3D" id="3.40.309.10">
    <property type="entry name" value="Aldehyde Dehydrogenase, Chain A, domain 2"/>
    <property type="match status" value="1"/>
</dbReference>
<dbReference type="Gene3D" id="3.40.605.10">
    <property type="entry name" value="Aldehyde Dehydrogenase, Chain A, domain 1"/>
    <property type="match status" value="1"/>
</dbReference>
<proteinExistence type="inferred from homology"/>